<organism evidence="2 3">
    <name type="scientific">Actomonas aquatica</name>
    <dbReference type="NCBI Taxonomy" id="2866162"/>
    <lineage>
        <taxon>Bacteria</taxon>
        <taxon>Pseudomonadati</taxon>
        <taxon>Verrucomicrobiota</taxon>
        <taxon>Opitutia</taxon>
        <taxon>Opitutales</taxon>
        <taxon>Opitutaceae</taxon>
        <taxon>Actomonas</taxon>
    </lineage>
</organism>
<evidence type="ECO:0000256" key="1">
    <source>
        <dbReference type="SAM" id="Phobius"/>
    </source>
</evidence>
<dbReference type="Gene3D" id="1.20.1640.10">
    <property type="entry name" value="Multidrug efflux transporter AcrB transmembrane domain"/>
    <property type="match status" value="2"/>
</dbReference>
<feature type="transmembrane region" description="Helical" evidence="1">
    <location>
        <begin position="12"/>
        <end position="32"/>
    </location>
</feature>
<feature type="transmembrane region" description="Helical" evidence="1">
    <location>
        <begin position="430"/>
        <end position="449"/>
    </location>
</feature>
<keyword evidence="3" id="KW-1185">Reference proteome</keyword>
<gene>
    <name evidence="2" type="ORF">K1X11_006615</name>
</gene>
<feature type="transmembrane region" description="Helical" evidence="1">
    <location>
        <begin position="912"/>
        <end position="937"/>
    </location>
</feature>
<feature type="transmembrane region" description="Helical" evidence="1">
    <location>
        <begin position="989"/>
        <end position="1015"/>
    </location>
</feature>
<evidence type="ECO:0000313" key="2">
    <source>
        <dbReference type="EMBL" id="WRQ89074.1"/>
    </source>
</evidence>
<feature type="transmembrane region" description="Helical" evidence="1">
    <location>
        <begin position="881"/>
        <end position="900"/>
    </location>
</feature>
<keyword evidence="1" id="KW-0472">Membrane</keyword>
<feature type="transmembrane region" description="Helical" evidence="1">
    <location>
        <begin position="958"/>
        <end position="977"/>
    </location>
</feature>
<sequence>MLLSDVSIKRPVVCIVLALLIILVGCLSFLRLPVREYPDIESPIVSVDANYPGAAAEVVETQIVDPLEEELSSIDGVRIMRANANAGRGSVSLEFDLRRDINEAANDVRDKVGRVQDRLPDEVRSPDVEKADSDADPVLTISMNSDRFSRLELAELAENVVVQRLQTVPGVSRVSLWAPRFAMRLWVDPDRLAAYQLTVSDIERALRQQNVDIPSGRIESVTREFGMRLEGRLNEVSDYENLVLATRGNTQIKFSDVGRVELGSSDYRVQAYYNGRTAVGMRVQKQTQANLLQVADEIKAQLPALRRNLPEGVNLEVAYDTSVFIERSVDEVYFTLYVAGVLVVLTIFLFLRDWRATVIPLVAIPVSIVGSFAVIQLFGFSLNLLTMLALVLAVGLVVDDAIVMLENIYRRIEEGEGPIHAAIFGARQMAFAVISTTLTLIAVFVPVAFQSGRTGRLFFEFGITLAVAVSVSSLIALTLTPMLCSRLLNAHHGADGKITHGLFYRLTEPMFEAINSVFSRTLAAVLRVKWVVLLVVAGFAAAGPWFYGHLQRELTPNEDRGVFRVIMNFPLGSTPQYAASYASDSEAVLLNTPEIQKMFRITGFGGGGANRGFMFVMLKNWEDRERSTQEVLADLRSKFAANPGGMIIAAPVRPLGGRRSASGGVEMVLVGPEFKQLQSIAEQITAGLRDSTVLNRPRISPEPNKPQLNVQVDRARAADLNVPVFDVATTLESLFGGRRVTRFRRGADEYDVMLQVEDADRTSPADLGKIYLRSTDGHLVQLSNLVETSEEIVPEAYPHFDRQRSISVSAQLNEGFTQGDGVAELERLATAILPENYNYTWDGETREFVESSADARVLFGLALVFTFLILAAQFESWIHPITIFSGVVLALTGGVAVLWASRFWGTPMTDNLFSRFGLIMLIGLVAKNGILIVEFANQLRIEGRNAAQAAHEAATLRFRPILMTAVSTILGALPLALASGPGSETRNPMGLAIVGGLAIATFLTLFVIPAIYIMMDAMVMKVTGKSSAHGLVQAAQIEKEVAKQESLAGARE</sequence>
<dbReference type="InterPro" id="IPR027463">
    <property type="entry name" value="AcrB_DN_DC_subdom"/>
</dbReference>
<dbReference type="PANTHER" id="PTHR32063:SF28">
    <property type="entry name" value="BLR2861 PROTEIN"/>
    <property type="match status" value="1"/>
</dbReference>
<feature type="transmembrane region" description="Helical" evidence="1">
    <location>
        <begin position="384"/>
        <end position="409"/>
    </location>
</feature>
<dbReference type="Gene3D" id="3.30.2090.10">
    <property type="entry name" value="Multidrug efflux transporter AcrB TolC docking domain, DN and DC subdomains"/>
    <property type="match status" value="2"/>
</dbReference>
<keyword evidence="1" id="KW-0812">Transmembrane</keyword>
<dbReference type="Pfam" id="PF00873">
    <property type="entry name" value="ACR_tran"/>
    <property type="match status" value="1"/>
</dbReference>
<protein>
    <submittedName>
        <fullName evidence="2">Efflux RND transporter permease subunit</fullName>
    </submittedName>
</protein>
<accession>A0ABZ1CBX5</accession>
<dbReference type="EMBL" id="CP139781">
    <property type="protein sequence ID" value="WRQ89074.1"/>
    <property type="molecule type" value="Genomic_DNA"/>
</dbReference>
<dbReference type="Gene3D" id="3.30.70.1430">
    <property type="entry name" value="Multidrug efflux transporter AcrB pore domain"/>
    <property type="match status" value="2"/>
</dbReference>
<dbReference type="SUPFAM" id="SSF82693">
    <property type="entry name" value="Multidrug efflux transporter AcrB pore domain, PN1, PN2, PC1 and PC2 subdomains"/>
    <property type="match status" value="3"/>
</dbReference>
<evidence type="ECO:0000313" key="3">
    <source>
        <dbReference type="Proteomes" id="UP000738431"/>
    </source>
</evidence>
<dbReference type="SUPFAM" id="SSF82866">
    <property type="entry name" value="Multidrug efflux transporter AcrB transmembrane domain"/>
    <property type="match status" value="2"/>
</dbReference>
<name>A0ABZ1CBX5_9BACT</name>
<dbReference type="PANTHER" id="PTHR32063">
    <property type="match status" value="1"/>
</dbReference>
<dbReference type="Proteomes" id="UP000738431">
    <property type="component" value="Chromosome"/>
</dbReference>
<feature type="transmembrane region" description="Helical" evidence="1">
    <location>
        <begin position="358"/>
        <end position="378"/>
    </location>
</feature>
<keyword evidence="1" id="KW-1133">Transmembrane helix</keyword>
<dbReference type="InterPro" id="IPR001036">
    <property type="entry name" value="Acrflvin-R"/>
</dbReference>
<reference evidence="2 3" key="1">
    <citation type="submission" date="2023-12" db="EMBL/GenBank/DDBJ databases">
        <title>Description of an unclassified Opitutus bacterium of Verrucomicrobiota.</title>
        <authorList>
            <person name="Zhang D.-F."/>
        </authorList>
    </citation>
    <scope>NUCLEOTIDE SEQUENCE [LARGE SCALE GENOMIC DNA]</scope>
    <source>
        <strain evidence="2 3">WL0086</strain>
    </source>
</reference>
<dbReference type="PRINTS" id="PR00702">
    <property type="entry name" value="ACRIFLAVINRP"/>
</dbReference>
<feature type="transmembrane region" description="Helical" evidence="1">
    <location>
        <begin position="855"/>
        <end position="874"/>
    </location>
</feature>
<dbReference type="Gene3D" id="3.30.70.1440">
    <property type="entry name" value="Multidrug efflux transporter AcrB pore domain"/>
    <property type="match status" value="1"/>
</dbReference>
<feature type="transmembrane region" description="Helical" evidence="1">
    <location>
        <begin position="461"/>
        <end position="479"/>
    </location>
</feature>
<feature type="transmembrane region" description="Helical" evidence="1">
    <location>
        <begin position="332"/>
        <end position="351"/>
    </location>
</feature>
<dbReference type="SUPFAM" id="SSF82714">
    <property type="entry name" value="Multidrug efflux transporter AcrB TolC docking domain, DN and DC subdomains"/>
    <property type="match status" value="2"/>
</dbReference>
<proteinExistence type="predicted"/>
<dbReference type="Gene3D" id="3.30.70.1320">
    <property type="entry name" value="Multidrug efflux transporter AcrB pore domain like"/>
    <property type="match status" value="1"/>
</dbReference>
<dbReference type="RefSeq" id="WP_221030947.1">
    <property type="nucleotide sequence ID" value="NZ_CP139781.1"/>
</dbReference>
<feature type="transmembrane region" description="Helical" evidence="1">
    <location>
        <begin position="530"/>
        <end position="547"/>
    </location>
</feature>